<accession>A0A7C8VF37</accession>
<dbReference type="PANTHER" id="PTHR34598">
    <property type="entry name" value="BLL6449 PROTEIN"/>
    <property type="match status" value="1"/>
</dbReference>
<evidence type="ECO:0000313" key="2">
    <source>
        <dbReference type="EMBL" id="KAF3286801.1"/>
    </source>
</evidence>
<comment type="caution">
    <text evidence="2">The sequence shown here is derived from an EMBL/GenBank/DDBJ whole genome shotgun (WGS) entry which is preliminary data.</text>
</comment>
<evidence type="ECO:0000313" key="3">
    <source>
        <dbReference type="Proteomes" id="UP000474640"/>
    </source>
</evidence>
<proteinExistence type="inferred from homology"/>
<protein>
    <submittedName>
        <fullName evidence="2">Uncharacterized protein</fullName>
    </submittedName>
</protein>
<dbReference type="GO" id="GO:0016491">
    <property type="term" value="F:oxidoreductase activity"/>
    <property type="evidence" value="ECO:0007669"/>
    <property type="project" value="InterPro"/>
</dbReference>
<dbReference type="OrthoDB" id="412788at2759"/>
<gene>
    <name evidence="2" type="ORF">TWF970_008640</name>
</gene>
<dbReference type="PANTHER" id="PTHR34598:SF3">
    <property type="entry name" value="OXIDOREDUCTASE AN1597"/>
    <property type="match status" value="1"/>
</dbReference>
<comment type="similarity">
    <text evidence="1">Belongs to the asaB hydroxylase/desaturase family.</text>
</comment>
<evidence type="ECO:0000256" key="1">
    <source>
        <dbReference type="ARBA" id="ARBA00023604"/>
    </source>
</evidence>
<dbReference type="AlphaFoldDB" id="A0A7C8VF37"/>
<reference evidence="2 3" key="1">
    <citation type="submission" date="2020-01" db="EMBL/GenBank/DDBJ databases">
        <authorList>
            <person name="Palmer J.M."/>
        </authorList>
    </citation>
    <scope>NUCLEOTIDE SEQUENCE [LARGE SCALE GENOMIC DNA]</scope>
    <source>
        <strain evidence="2 3">TWF970</strain>
    </source>
</reference>
<dbReference type="InterPro" id="IPR044053">
    <property type="entry name" value="AsaB-like"/>
</dbReference>
<dbReference type="Proteomes" id="UP000474640">
    <property type="component" value="Unassembled WGS sequence"/>
</dbReference>
<dbReference type="NCBIfam" id="NF041278">
    <property type="entry name" value="CmcJ_NvfI_EfuI"/>
    <property type="match status" value="1"/>
</dbReference>
<sequence length="326" mass="37894">MASNELASEEGVPGTIWYLSRLELYRKQKPFMVTFDTSTFEGSKKTNHLYESYPTRIVDMRADMGQYKLNLHGFEVCHWDTPLVSNDFDDENILREKYYPEIASQLQKHLAGVSTVHVFQHLRRKTPKGFMEALEKEPDYHQPIIYAHAGNPTLVPHTSLSNKFSRDIDRNLKEPHFLNISGAYHINASSDFSTRGAEVQIESFFRENEHLRGRRWEIINAWRVTKGPNNDWPLAVCDARTVSREDVEQNDVIHRTHVGESLRLYHNPKHKWHFLSSQEVTEVVLFRNASSKELQLPVGFHSAVTLGPQKFTDLRESIEIRMLCIF</sequence>
<name>A0A7C8VF37_ORBOL</name>
<organism evidence="2 3">
    <name type="scientific">Orbilia oligospora</name>
    <name type="common">Nematode-trapping fungus</name>
    <name type="synonym">Arthrobotrys oligospora</name>
    <dbReference type="NCBI Taxonomy" id="2813651"/>
    <lineage>
        <taxon>Eukaryota</taxon>
        <taxon>Fungi</taxon>
        <taxon>Dikarya</taxon>
        <taxon>Ascomycota</taxon>
        <taxon>Pezizomycotina</taxon>
        <taxon>Orbiliomycetes</taxon>
        <taxon>Orbiliales</taxon>
        <taxon>Orbiliaceae</taxon>
        <taxon>Orbilia</taxon>
    </lineage>
</organism>
<dbReference type="EMBL" id="JAABOJ010000005">
    <property type="protein sequence ID" value="KAF3286801.1"/>
    <property type="molecule type" value="Genomic_DNA"/>
</dbReference>
<dbReference type="OMA" id="CDWTTID"/>